<dbReference type="InterPro" id="IPR023299">
    <property type="entry name" value="ATPase_P-typ_cyto_dom_N"/>
</dbReference>
<dbReference type="InterPro" id="IPR008250">
    <property type="entry name" value="ATPase_P-typ_transduc_dom_A_sf"/>
</dbReference>
<evidence type="ECO:0000256" key="14">
    <source>
        <dbReference type="ARBA" id="ARBA00023136"/>
    </source>
</evidence>
<evidence type="ECO:0000256" key="4">
    <source>
        <dbReference type="ARBA" id="ARBA00022475"/>
    </source>
</evidence>
<dbReference type="Gene3D" id="3.30.70.100">
    <property type="match status" value="1"/>
</dbReference>
<dbReference type="NCBIfam" id="TIGR01525">
    <property type="entry name" value="ATPase-IB_hvy"/>
    <property type="match status" value="1"/>
</dbReference>
<evidence type="ECO:0000256" key="1">
    <source>
        <dbReference type="ARBA" id="ARBA00004651"/>
    </source>
</evidence>
<sequence length="714" mass="74111">MSISACPACSAAPLAQSVAATSAGQGDLILSLPEIHCAACIGGVERALQTVPGVNSSRVNLSRKRVVIDAPDVSPETAINALADAGYTALELDSTLLESADRDVQGRAMMLRLAVAGFAMMNVMLFSVAVWSGAAEATQVMFHWISAAIAVPALAFSAQVFFKHAWSALRVGRLNMDVPISLAIILAAGMSVYETTQGGDHVYFDAALSLTFFLLIGRYLDHRTRMAARSAAQELSALEVPRATKLIEGKPTTVNVADLAVGDAIVVHSGMRVPVDGVVTNGRSEADRSFLTGESMPLDVGPGDVVAAGDVNLSGPLTINVTAVGEDTTLRQMAVLVELAEGARNRYTALADRAARIYAPAVHLLAFVTFAGWIIASGDMVLSLNIAISVLIITCPCALGLAVPAVMTAASGRLFRRGLLVKNGTAIERMAEVDTVVFDKTGTLTQGVARIDTDVLTPDQMSVLAALCAGSSHPVSRAIVAAMPADVIAAPVVDIREAAGLGVEGVWNGKIVRVGRAEWVGAERSPALSIGHNNPVTLNFVETLRDGAVDAVTRLKAAGYNVAVFTGDTANAAQKLATQLNITDVRSDMRPEEKLAAITDMTRDGKHVLMVGDGLNDTAALAAAHASMSPASALDASRAASDIVLLGRSLAEIPDAVATGKSARARVIENFAIAAGYNMIAIPIAVAGFATPLAAAVAMSVSSITVLLNALRLR</sequence>
<feature type="transmembrane region" description="Helical" evidence="15">
    <location>
        <begin position="202"/>
        <end position="220"/>
    </location>
</feature>
<dbReference type="InterPro" id="IPR036163">
    <property type="entry name" value="HMA_dom_sf"/>
</dbReference>
<evidence type="ECO:0000256" key="9">
    <source>
        <dbReference type="ARBA" id="ARBA00022840"/>
    </source>
</evidence>
<comment type="caution">
    <text evidence="17">The sequence shown here is derived from an EMBL/GenBank/DDBJ whole genome shotgun (WGS) entry which is preliminary data.</text>
</comment>
<keyword evidence="3" id="KW-0813">Transport</keyword>
<dbReference type="PROSITE" id="PS00154">
    <property type="entry name" value="ATPASE_E1_E2"/>
    <property type="match status" value="1"/>
</dbReference>
<dbReference type="InterPro" id="IPR006121">
    <property type="entry name" value="HMA_dom"/>
</dbReference>
<dbReference type="InterPro" id="IPR059000">
    <property type="entry name" value="ATPase_P-type_domA"/>
</dbReference>
<keyword evidence="14 15" id="KW-0472">Membrane</keyword>
<dbReference type="Gene3D" id="3.40.50.1000">
    <property type="entry name" value="HAD superfamily/HAD-like"/>
    <property type="match status" value="1"/>
</dbReference>
<dbReference type="Pfam" id="PF00403">
    <property type="entry name" value="HMA"/>
    <property type="match status" value="1"/>
</dbReference>
<keyword evidence="6 15" id="KW-0812">Transmembrane</keyword>
<keyword evidence="13" id="KW-0406">Ion transport</keyword>
<feature type="transmembrane region" description="Helical" evidence="15">
    <location>
        <begin position="382"/>
        <end position="407"/>
    </location>
</feature>
<gene>
    <name evidence="17" type="ORF">FHS72_002192</name>
</gene>
<dbReference type="GO" id="GO:0005524">
    <property type="term" value="F:ATP binding"/>
    <property type="evidence" value="ECO:0007669"/>
    <property type="project" value="UniProtKB-UniRule"/>
</dbReference>
<dbReference type="Proteomes" id="UP000535415">
    <property type="component" value="Unassembled WGS sequence"/>
</dbReference>
<keyword evidence="7 15" id="KW-0479">Metal-binding</keyword>
<keyword evidence="8 15" id="KW-0547">Nucleotide-binding</keyword>
<dbReference type="PANTHER" id="PTHR43520:SF5">
    <property type="entry name" value="CATION-TRANSPORTING P-TYPE ATPASE-RELATED"/>
    <property type="match status" value="1"/>
</dbReference>
<dbReference type="PANTHER" id="PTHR43520">
    <property type="entry name" value="ATP7, ISOFORM B"/>
    <property type="match status" value="1"/>
</dbReference>
<dbReference type="AlphaFoldDB" id="A0A7W9BLJ2"/>
<dbReference type="SUPFAM" id="SSF55008">
    <property type="entry name" value="HMA, heavy metal-associated domain"/>
    <property type="match status" value="1"/>
</dbReference>
<comment type="subcellular location">
    <subcellularLocation>
        <location evidence="1">Cell membrane</location>
        <topology evidence="1">Multi-pass membrane protein</topology>
    </subcellularLocation>
</comment>
<proteinExistence type="inferred from homology"/>
<evidence type="ECO:0000256" key="7">
    <source>
        <dbReference type="ARBA" id="ARBA00022723"/>
    </source>
</evidence>
<keyword evidence="5" id="KW-0597">Phosphoprotein</keyword>
<dbReference type="SUPFAM" id="SSF81653">
    <property type="entry name" value="Calcium ATPase, transduction domain A"/>
    <property type="match status" value="1"/>
</dbReference>
<dbReference type="InterPro" id="IPR023214">
    <property type="entry name" value="HAD_sf"/>
</dbReference>
<evidence type="ECO:0000313" key="18">
    <source>
        <dbReference type="Proteomes" id="UP000535415"/>
    </source>
</evidence>
<dbReference type="NCBIfam" id="TIGR01494">
    <property type="entry name" value="ATPase_P-type"/>
    <property type="match status" value="1"/>
</dbReference>
<evidence type="ECO:0000256" key="8">
    <source>
        <dbReference type="ARBA" id="ARBA00022741"/>
    </source>
</evidence>
<evidence type="ECO:0000256" key="2">
    <source>
        <dbReference type="ARBA" id="ARBA00006024"/>
    </source>
</evidence>
<dbReference type="Gene3D" id="2.70.150.10">
    <property type="entry name" value="Calcium-transporting ATPase, cytoplasmic transduction domain A"/>
    <property type="match status" value="1"/>
</dbReference>
<evidence type="ECO:0000259" key="16">
    <source>
        <dbReference type="PROSITE" id="PS50846"/>
    </source>
</evidence>
<dbReference type="Pfam" id="PF00122">
    <property type="entry name" value="E1-E2_ATPase"/>
    <property type="match status" value="1"/>
</dbReference>
<dbReference type="PRINTS" id="PR00119">
    <property type="entry name" value="CATATPASE"/>
</dbReference>
<dbReference type="GO" id="GO:0016887">
    <property type="term" value="F:ATP hydrolysis activity"/>
    <property type="evidence" value="ECO:0007669"/>
    <property type="project" value="InterPro"/>
</dbReference>
<dbReference type="Gene3D" id="3.40.1110.10">
    <property type="entry name" value="Calcium-transporting ATPase, cytoplasmic domain N"/>
    <property type="match status" value="1"/>
</dbReference>
<dbReference type="EMBL" id="JACIJM010000005">
    <property type="protein sequence ID" value="MBB5722566.1"/>
    <property type="molecule type" value="Genomic_DNA"/>
</dbReference>
<dbReference type="SUPFAM" id="SSF81665">
    <property type="entry name" value="Calcium ATPase, transmembrane domain M"/>
    <property type="match status" value="1"/>
</dbReference>
<dbReference type="GO" id="GO:0005507">
    <property type="term" value="F:copper ion binding"/>
    <property type="evidence" value="ECO:0007669"/>
    <property type="project" value="TreeGrafter"/>
</dbReference>
<feature type="transmembrane region" description="Helical" evidence="15">
    <location>
        <begin position="174"/>
        <end position="196"/>
    </location>
</feature>
<dbReference type="PROSITE" id="PS50846">
    <property type="entry name" value="HMA_2"/>
    <property type="match status" value="1"/>
</dbReference>
<feature type="transmembrane region" description="Helical" evidence="15">
    <location>
        <begin position="667"/>
        <end position="687"/>
    </location>
</feature>
<accession>A0A7W9BLJ2</accession>
<dbReference type="RefSeq" id="WP_183528933.1">
    <property type="nucleotide sequence ID" value="NZ_JACIJM010000005.1"/>
</dbReference>
<feature type="transmembrane region" description="Helical" evidence="15">
    <location>
        <begin position="111"/>
        <end position="134"/>
    </location>
</feature>
<dbReference type="PROSITE" id="PS01047">
    <property type="entry name" value="HMA_1"/>
    <property type="match status" value="1"/>
</dbReference>
<dbReference type="Pfam" id="PF00702">
    <property type="entry name" value="Hydrolase"/>
    <property type="match status" value="1"/>
</dbReference>
<dbReference type="InterPro" id="IPR017969">
    <property type="entry name" value="Heavy-metal-associated_CS"/>
</dbReference>
<dbReference type="InterPro" id="IPR027256">
    <property type="entry name" value="P-typ_ATPase_IB"/>
</dbReference>
<dbReference type="GO" id="GO:0005886">
    <property type="term" value="C:plasma membrane"/>
    <property type="evidence" value="ECO:0007669"/>
    <property type="project" value="UniProtKB-SubCell"/>
</dbReference>
<dbReference type="SUPFAM" id="SSF56784">
    <property type="entry name" value="HAD-like"/>
    <property type="match status" value="1"/>
</dbReference>
<evidence type="ECO:0000256" key="11">
    <source>
        <dbReference type="ARBA" id="ARBA00022967"/>
    </source>
</evidence>
<name>A0A7W9BLJ2_9RHOB</name>
<dbReference type="InterPro" id="IPR001757">
    <property type="entry name" value="P_typ_ATPase"/>
</dbReference>
<keyword evidence="10" id="KW-0460">Magnesium</keyword>
<dbReference type="InterPro" id="IPR036412">
    <property type="entry name" value="HAD-like_sf"/>
</dbReference>
<keyword evidence="12 15" id="KW-1133">Transmembrane helix</keyword>
<dbReference type="GO" id="GO:0055070">
    <property type="term" value="P:copper ion homeostasis"/>
    <property type="evidence" value="ECO:0007669"/>
    <property type="project" value="TreeGrafter"/>
</dbReference>
<comment type="similarity">
    <text evidence="2 15">Belongs to the cation transport ATPase (P-type) (TC 3.A.3) family. Type IB subfamily.</text>
</comment>
<keyword evidence="9 15" id="KW-0067">ATP-binding</keyword>
<dbReference type="InterPro" id="IPR018303">
    <property type="entry name" value="ATPase_P-typ_P_site"/>
</dbReference>
<feature type="transmembrane region" description="Helical" evidence="15">
    <location>
        <begin position="357"/>
        <end position="376"/>
    </location>
</feature>
<keyword evidence="11" id="KW-1278">Translocase</keyword>
<dbReference type="NCBIfam" id="TIGR01511">
    <property type="entry name" value="ATPase-IB1_Cu"/>
    <property type="match status" value="1"/>
</dbReference>
<feature type="transmembrane region" description="Helical" evidence="15">
    <location>
        <begin position="140"/>
        <end position="162"/>
    </location>
</feature>
<evidence type="ECO:0000256" key="15">
    <source>
        <dbReference type="RuleBase" id="RU362081"/>
    </source>
</evidence>
<evidence type="ECO:0000256" key="10">
    <source>
        <dbReference type="ARBA" id="ARBA00022842"/>
    </source>
</evidence>
<reference evidence="17 18" key="1">
    <citation type="submission" date="2020-08" db="EMBL/GenBank/DDBJ databases">
        <title>Genomic Encyclopedia of Type Strains, Phase IV (KMG-IV): sequencing the most valuable type-strain genomes for metagenomic binning, comparative biology and taxonomic classification.</title>
        <authorList>
            <person name="Goeker M."/>
        </authorList>
    </citation>
    <scope>NUCLEOTIDE SEQUENCE [LARGE SCALE GENOMIC DNA]</scope>
    <source>
        <strain evidence="17 18">DSM 101064</strain>
    </source>
</reference>
<evidence type="ECO:0000256" key="13">
    <source>
        <dbReference type="ARBA" id="ARBA00023065"/>
    </source>
</evidence>
<evidence type="ECO:0000256" key="5">
    <source>
        <dbReference type="ARBA" id="ARBA00022553"/>
    </source>
</evidence>
<feature type="domain" description="HMA" evidence="16">
    <location>
        <begin position="26"/>
        <end position="90"/>
    </location>
</feature>
<evidence type="ECO:0000256" key="6">
    <source>
        <dbReference type="ARBA" id="ARBA00022692"/>
    </source>
</evidence>
<dbReference type="CDD" id="cd00371">
    <property type="entry name" value="HMA"/>
    <property type="match status" value="1"/>
</dbReference>
<evidence type="ECO:0000313" key="17">
    <source>
        <dbReference type="EMBL" id="MBB5722566.1"/>
    </source>
</evidence>
<dbReference type="NCBIfam" id="TIGR01512">
    <property type="entry name" value="ATPase-IB2_Cd"/>
    <property type="match status" value="1"/>
</dbReference>
<protein>
    <submittedName>
        <fullName evidence="17">Cu2+-exporting ATPase</fullName>
    </submittedName>
</protein>
<dbReference type="InterPro" id="IPR023298">
    <property type="entry name" value="ATPase_P-typ_TM_dom_sf"/>
</dbReference>
<keyword evidence="18" id="KW-1185">Reference proteome</keyword>
<dbReference type="GO" id="GO:0043682">
    <property type="term" value="F:P-type divalent copper transporter activity"/>
    <property type="evidence" value="ECO:0007669"/>
    <property type="project" value="TreeGrafter"/>
</dbReference>
<evidence type="ECO:0000256" key="3">
    <source>
        <dbReference type="ARBA" id="ARBA00022448"/>
    </source>
</evidence>
<feature type="transmembrane region" description="Helical" evidence="15">
    <location>
        <begin position="693"/>
        <end position="711"/>
    </location>
</feature>
<evidence type="ECO:0000256" key="12">
    <source>
        <dbReference type="ARBA" id="ARBA00022989"/>
    </source>
</evidence>
<keyword evidence="4 15" id="KW-1003">Cell membrane</keyword>
<organism evidence="17 18">
    <name type="scientific">Yoonia ponticola</name>
    <dbReference type="NCBI Taxonomy" id="1524255"/>
    <lineage>
        <taxon>Bacteria</taxon>
        <taxon>Pseudomonadati</taxon>
        <taxon>Pseudomonadota</taxon>
        <taxon>Alphaproteobacteria</taxon>
        <taxon>Rhodobacterales</taxon>
        <taxon>Paracoccaceae</taxon>
        <taxon>Yoonia</taxon>
    </lineage>
</organism>